<evidence type="ECO:0000313" key="2">
    <source>
        <dbReference type="Proteomes" id="UP000318720"/>
    </source>
</evidence>
<reference evidence="1 2" key="1">
    <citation type="submission" date="2019-03" db="EMBL/GenBank/DDBJ databases">
        <title>Comparative genomic analyses of the sweetpotato soil rot pathogen, Streptomyces ipomoeae.</title>
        <authorList>
            <person name="Ruschel Soares N."/>
            <person name="Badger J.H."/>
            <person name="Huguet-Tapia J.C."/>
            <person name="Clark C.A."/>
            <person name="Pettis G.S."/>
        </authorList>
    </citation>
    <scope>NUCLEOTIDE SEQUENCE [LARGE SCALE GENOMIC DNA]</scope>
    <source>
        <strain evidence="1 2">88-35</strain>
    </source>
</reference>
<organism evidence="1 2">
    <name type="scientific">Streptomyces ipomoeae</name>
    <dbReference type="NCBI Taxonomy" id="103232"/>
    <lineage>
        <taxon>Bacteria</taxon>
        <taxon>Bacillati</taxon>
        <taxon>Actinomycetota</taxon>
        <taxon>Actinomycetes</taxon>
        <taxon>Kitasatosporales</taxon>
        <taxon>Streptomycetaceae</taxon>
        <taxon>Streptomyces</taxon>
    </lineage>
</organism>
<accession>A0AAE9B2J9</accession>
<dbReference type="EMBL" id="SPAZ01000048">
    <property type="protein sequence ID" value="TQE38204.1"/>
    <property type="molecule type" value="Genomic_DNA"/>
</dbReference>
<dbReference type="Proteomes" id="UP000318720">
    <property type="component" value="Unassembled WGS sequence"/>
</dbReference>
<gene>
    <name evidence="1" type="ORF">Sipo8835_05685</name>
</gene>
<evidence type="ECO:0000313" key="1">
    <source>
        <dbReference type="EMBL" id="TQE38204.1"/>
    </source>
</evidence>
<proteinExistence type="predicted"/>
<dbReference type="RefSeq" id="WP_141580990.1">
    <property type="nucleotide sequence ID" value="NZ_SPAZ01000048.1"/>
</dbReference>
<name>A0AAE9B2J9_9ACTN</name>
<comment type="caution">
    <text evidence="1">The sequence shown here is derived from an EMBL/GenBank/DDBJ whole genome shotgun (WGS) entry which is preliminary data.</text>
</comment>
<protein>
    <submittedName>
        <fullName evidence="1">Uncharacterized protein</fullName>
    </submittedName>
</protein>
<sequence>MGSSRSAASYDFGLPTGDAVRGREARIRDAYAARVPGAPPWGVYASTSPRPLSQQVMADHGESFGDFSPASVSADT</sequence>
<dbReference type="AlphaFoldDB" id="A0AAE9B2J9"/>